<dbReference type="PANTHER" id="PTHR48475">
    <property type="entry name" value="RIBONUCLEASE H"/>
    <property type="match status" value="1"/>
</dbReference>
<gene>
    <name evidence="2" type="ORF">GH714_002758</name>
</gene>
<dbReference type="Pfam" id="PF13456">
    <property type="entry name" value="RVT_3"/>
    <property type="match status" value="1"/>
</dbReference>
<dbReference type="SUPFAM" id="SSF53098">
    <property type="entry name" value="Ribonuclease H-like"/>
    <property type="match status" value="1"/>
</dbReference>
<name>A0A6A6KMF7_HEVBR</name>
<dbReference type="InterPro" id="IPR036397">
    <property type="entry name" value="RNaseH_sf"/>
</dbReference>
<dbReference type="InterPro" id="IPR012337">
    <property type="entry name" value="RNaseH-like_sf"/>
</dbReference>
<proteinExistence type="predicted"/>
<evidence type="ECO:0000313" key="3">
    <source>
        <dbReference type="Proteomes" id="UP000467840"/>
    </source>
</evidence>
<evidence type="ECO:0000259" key="1">
    <source>
        <dbReference type="Pfam" id="PF13456"/>
    </source>
</evidence>
<feature type="domain" description="RNase H type-1" evidence="1">
    <location>
        <begin position="72"/>
        <end position="163"/>
    </location>
</feature>
<reference evidence="2 3" key="1">
    <citation type="journal article" date="2020" name="Mol. Plant">
        <title>The Chromosome-Based Rubber Tree Genome Provides New Insights into Spurge Genome Evolution and Rubber Biosynthesis.</title>
        <authorList>
            <person name="Liu J."/>
            <person name="Shi C."/>
            <person name="Shi C.C."/>
            <person name="Li W."/>
            <person name="Zhang Q.J."/>
            <person name="Zhang Y."/>
            <person name="Li K."/>
            <person name="Lu H.F."/>
            <person name="Shi C."/>
            <person name="Zhu S.T."/>
            <person name="Xiao Z.Y."/>
            <person name="Nan H."/>
            <person name="Yue Y."/>
            <person name="Zhu X.G."/>
            <person name="Wu Y."/>
            <person name="Hong X.N."/>
            <person name="Fan G.Y."/>
            <person name="Tong Y."/>
            <person name="Zhang D."/>
            <person name="Mao C.L."/>
            <person name="Liu Y.L."/>
            <person name="Hao S.J."/>
            <person name="Liu W.Q."/>
            <person name="Lv M.Q."/>
            <person name="Zhang H.B."/>
            <person name="Liu Y."/>
            <person name="Hu-Tang G.R."/>
            <person name="Wang J.P."/>
            <person name="Wang J.H."/>
            <person name="Sun Y.H."/>
            <person name="Ni S.B."/>
            <person name="Chen W.B."/>
            <person name="Zhang X.C."/>
            <person name="Jiao Y.N."/>
            <person name="Eichler E.E."/>
            <person name="Li G.H."/>
            <person name="Liu X."/>
            <person name="Gao L.Z."/>
        </authorList>
    </citation>
    <scope>NUCLEOTIDE SEQUENCE [LARGE SCALE GENOMIC DNA]</scope>
    <source>
        <strain evidence="3">cv. GT1</strain>
        <tissue evidence="2">Leaf</tissue>
    </source>
</reference>
<dbReference type="InterPro" id="IPR002156">
    <property type="entry name" value="RNaseH_domain"/>
</dbReference>
<dbReference type="Gene3D" id="3.30.420.10">
    <property type="entry name" value="Ribonuclease H-like superfamily/Ribonuclease H"/>
    <property type="match status" value="1"/>
</dbReference>
<comment type="caution">
    <text evidence="2">The sequence shown here is derived from an EMBL/GenBank/DDBJ whole genome shotgun (WGS) entry which is preliminary data.</text>
</comment>
<dbReference type="GO" id="GO:0004523">
    <property type="term" value="F:RNA-DNA hybrid ribonuclease activity"/>
    <property type="evidence" value="ECO:0007669"/>
    <property type="project" value="InterPro"/>
</dbReference>
<dbReference type="Proteomes" id="UP000467840">
    <property type="component" value="Chromosome 2"/>
</dbReference>
<dbReference type="PANTHER" id="PTHR48475:SF1">
    <property type="entry name" value="RNASE H TYPE-1 DOMAIN-CONTAINING PROTEIN"/>
    <property type="match status" value="1"/>
</dbReference>
<protein>
    <recommendedName>
        <fullName evidence="1">RNase H type-1 domain-containing protein</fullName>
    </recommendedName>
</protein>
<organism evidence="2 3">
    <name type="scientific">Hevea brasiliensis</name>
    <name type="common">Para rubber tree</name>
    <name type="synonym">Siphonia brasiliensis</name>
    <dbReference type="NCBI Taxonomy" id="3981"/>
    <lineage>
        <taxon>Eukaryota</taxon>
        <taxon>Viridiplantae</taxon>
        <taxon>Streptophyta</taxon>
        <taxon>Embryophyta</taxon>
        <taxon>Tracheophyta</taxon>
        <taxon>Spermatophyta</taxon>
        <taxon>Magnoliopsida</taxon>
        <taxon>eudicotyledons</taxon>
        <taxon>Gunneridae</taxon>
        <taxon>Pentapetalae</taxon>
        <taxon>rosids</taxon>
        <taxon>fabids</taxon>
        <taxon>Malpighiales</taxon>
        <taxon>Euphorbiaceae</taxon>
        <taxon>Crotonoideae</taxon>
        <taxon>Micrandreae</taxon>
        <taxon>Hevea</taxon>
    </lineage>
</organism>
<dbReference type="AlphaFoldDB" id="A0A6A6KMF7"/>
<sequence length="164" mass="18518">MIKLFEEEEAVVAATIAKFQLEAVFDKLISEEMDIFNSGMIYNDECSEEEWSGCDEIKISPWVLKFDSLSTETPARARIFIKPPTGTKTTLSFSLDFECTNNQAEYEELISLEILLELGSKQVKVMGDSQLVLRQLSGEYNCNSIALAPYFTVATQLLESFKET</sequence>
<accession>A0A6A6KMF7</accession>
<keyword evidence="3" id="KW-1185">Reference proteome</keyword>
<dbReference type="GO" id="GO:0003676">
    <property type="term" value="F:nucleic acid binding"/>
    <property type="evidence" value="ECO:0007669"/>
    <property type="project" value="InterPro"/>
</dbReference>
<evidence type="ECO:0000313" key="2">
    <source>
        <dbReference type="EMBL" id="KAF2290122.1"/>
    </source>
</evidence>
<dbReference type="EMBL" id="JAAGAX010000015">
    <property type="protein sequence ID" value="KAF2290122.1"/>
    <property type="molecule type" value="Genomic_DNA"/>
</dbReference>